<feature type="compositionally biased region" description="Polar residues" evidence="12">
    <location>
        <begin position="498"/>
        <end position="519"/>
    </location>
</feature>
<dbReference type="InterPro" id="IPR036427">
    <property type="entry name" value="Bromodomain-like_sf"/>
</dbReference>
<evidence type="ECO:0000259" key="13">
    <source>
        <dbReference type="PROSITE" id="PS50002"/>
    </source>
</evidence>
<dbReference type="Pfam" id="PF00018">
    <property type="entry name" value="SH3_1"/>
    <property type="match status" value="1"/>
</dbReference>
<dbReference type="InterPro" id="IPR000719">
    <property type="entry name" value="Prot_kinase_dom"/>
</dbReference>
<evidence type="ECO:0000313" key="17">
    <source>
        <dbReference type="Proteomes" id="UP000799750"/>
    </source>
</evidence>
<feature type="compositionally biased region" description="Basic and acidic residues" evidence="12">
    <location>
        <begin position="1623"/>
        <end position="1632"/>
    </location>
</feature>
<evidence type="ECO:0000313" key="16">
    <source>
        <dbReference type="EMBL" id="KAF2497514.1"/>
    </source>
</evidence>
<dbReference type="EC" id="2.7.11.24" evidence="1"/>
<dbReference type="SUPFAM" id="SSF56112">
    <property type="entry name" value="Protein kinase-like (PK-like)"/>
    <property type="match status" value="1"/>
</dbReference>
<feature type="region of interest" description="Disordered" evidence="12">
    <location>
        <begin position="978"/>
        <end position="1005"/>
    </location>
</feature>
<dbReference type="PANTHER" id="PTHR48016:SF48">
    <property type="entry name" value="SERINE_THREONINE-PROTEIN KINASE BCK1_SLK1_SSP31"/>
    <property type="match status" value="1"/>
</dbReference>
<feature type="region of interest" description="Disordered" evidence="12">
    <location>
        <begin position="1431"/>
        <end position="1572"/>
    </location>
</feature>
<dbReference type="SMART" id="SM00355">
    <property type="entry name" value="ZnF_C2H2"/>
    <property type="match status" value="6"/>
</dbReference>
<dbReference type="InterPro" id="IPR011009">
    <property type="entry name" value="Kinase-like_dom_sf"/>
</dbReference>
<evidence type="ECO:0000256" key="7">
    <source>
        <dbReference type="ARBA" id="ARBA00023117"/>
    </source>
</evidence>
<feature type="compositionally biased region" description="Polar residues" evidence="12">
    <location>
        <begin position="538"/>
        <end position="553"/>
    </location>
</feature>
<feature type="region of interest" description="Disordered" evidence="12">
    <location>
        <begin position="245"/>
        <end position="268"/>
    </location>
</feature>
<dbReference type="SMART" id="SM00297">
    <property type="entry name" value="BROMO"/>
    <property type="match status" value="1"/>
</dbReference>
<dbReference type="InterPro" id="IPR036028">
    <property type="entry name" value="SH3-like_dom_sf"/>
</dbReference>
<dbReference type="SUPFAM" id="SSF47370">
    <property type="entry name" value="Bromodomain"/>
    <property type="match status" value="1"/>
</dbReference>
<keyword evidence="2 11" id="KW-0728">SH3 domain</keyword>
<feature type="compositionally biased region" description="Polar residues" evidence="12">
    <location>
        <begin position="257"/>
        <end position="267"/>
    </location>
</feature>
<feature type="compositionally biased region" description="Low complexity" evidence="12">
    <location>
        <begin position="1352"/>
        <end position="1375"/>
    </location>
</feature>
<gene>
    <name evidence="16" type="ORF">BU16DRAFT_537163</name>
</gene>
<accession>A0A6A6QZT7</accession>
<dbReference type="InterPro" id="IPR050538">
    <property type="entry name" value="MAP_kinase_kinase_kinase"/>
</dbReference>
<dbReference type="Gene3D" id="2.30.30.40">
    <property type="entry name" value="SH3 Domains"/>
    <property type="match status" value="1"/>
</dbReference>
<dbReference type="SUPFAM" id="SSF50044">
    <property type="entry name" value="SH3-domain"/>
    <property type="match status" value="1"/>
</dbReference>
<evidence type="ECO:0000256" key="4">
    <source>
        <dbReference type="ARBA" id="ARBA00022741"/>
    </source>
</evidence>
<dbReference type="Proteomes" id="UP000799750">
    <property type="component" value="Unassembled WGS sequence"/>
</dbReference>
<evidence type="ECO:0000256" key="11">
    <source>
        <dbReference type="PROSITE-ProRule" id="PRU00192"/>
    </source>
</evidence>
<dbReference type="InterPro" id="IPR001452">
    <property type="entry name" value="SH3_domain"/>
</dbReference>
<feature type="region of interest" description="Disordered" evidence="12">
    <location>
        <begin position="1604"/>
        <end position="1691"/>
    </location>
</feature>
<feature type="region of interest" description="Disordered" evidence="12">
    <location>
        <begin position="1166"/>
        <end position="1194"/>
    </location>
</feature>
<feature type="domain" description="SH3" evidence="13">
    <location>
        <begin position="1690"/>
        <end position="1752"/>
    </location>
</feature>
<evidence type="ECO:0000259" key="14">
    <source>
        <dbReference type="PROSITE" id="PS50011"/>
    </source>
</evidence>
<feature type="region of interest" description="Disordered" evidence="12">
    <location>
        <begin position="104"/>
        <end position="136"/>
    </location>
</feature>
<protein>
    <recommendedName>
        <fullName evidence="1">mitogen-activated protein kinase</fullName>
        <ecNumber evidence="1">2.7.11.24</ecNumber>
    </recommendedName>
</protein>
<dbReference type="OrthoDB" id="6133115at2759"/>
<feature type="compositionally biased region" description="Basic and acidic residues" evidence="12">
    <location>
        <begin position="1674"/>
        <end position="1689"/>
    </location>
</feature>
<reference evidence="16" key="1">
    <citation type="journal article" date="2020" name="Stud. Mycol.">
        <title>101 Dothideomycetes genomes: a test case for predicting lifestyles and emergence of pathogens.</title>
        <authorList>
            <person name="Haridas S."/>
            <person name="Albert R."/>
            <person name="Binder M."/>
            <person name="Bloem J."/>
            <person name="Labutti K."/>
            <person name="Salamov A."/>
            <person name="Andreopoulos B."/>
            <person name="Baker S."/>
            <person name="Barry K."/>
            <person name="Bills G."/>
            <person name="Bluhm B."/>
            <person name="Cannon C."/>
            <person name="Castanera R."/>
            <person name="Culley D."/>
            <person name="Daum C."/>
            <person name="Ezra D."/>
            <person name="Gonzalez J."/>
            <person name="Henrissat B."/>
            <person name="Kuo A."/>
            <person name="Liang C."/>
            <person name="Lipzen A."/>
            <person name="Lutzoni F."/>
            <person name="Magnuson J."/>
            <person name="Mondo S."/>
            <person name="Nolan M."/>
            <person name="Ohm R."/>
            <person name="Pangilinan J."/>
            <person name="Park H.-J."/>
            <person name="Ramirez L."/>
            <person name="Alfaro M."/>
            <person name="Sun H."/>
            <person name="Tritt A."/>
            <person name="Yoshinaga Y."/>
            <person name="Zwiers L.-H."/>
            <person name="Turgeon B."/>
            <person name="Goodwin S."/>
            <person name="Spatafora J."/>
            <person name="Crous P."/>
            <person name="Grigoriev I."/>
        </authorList>
    </citation>
    <scope>NUCLEOTIDE SEQUENCE</scope>
    <source>
        <strain evidence="16">CBS 269.34</strain>
    </source>
</reference>
<dbReference type="PROSITE" id="PS00028">
    <property type="entry name" value="ZINC_FINGER_C2H2_1"/>
    <property type="match status" value="1"/>
</dbReference>
<dbReference type="Pfam" id="PF26082">
    <property type="entry name" value="zf-C2H2_AcuF"/>
    <property type="match status" value="1"/>
</dbReference>
<organism evidence="16 17">
    <name type="scientific">Lophium mytilinum</name>
    <dbReference type="NCBI Taxonomy" id="390894"/>
    <lineage>
        <taxon>Eukaryota</taxon>
        <taxon>Fungi</taxon>
        <taxon>Dikarya</taxon>
        <taxon>Ascomycota</taxon>
        <taxon>Pezizomycotina</taxon>
        <taxon>Dothideomycetes</taxon>
        <taxon>Pleosporomycetidae</taxon>
        <taxon>Mytilinidiales</taxon>
        <taxon>Mytilinidiaceae</taxon>
        <taxon>Lophium</taxon>
    </lineage>
</organism>
<feature type="region of interest" description="Disordered" evidence="12">
    <location>
        <begin position="1303"/>
        <end position="1382"/>
    </location>
</feature>
<evidence type="ECO:0000256" key="6">
    <source>
        <dbReference type="ARBA" id="ARBA00022840"/>
    </source>
</evidence>
<dbReference type="PANTHER" id="PTHR48016">
    <property type="entry name" value="MAP KINASE KINASE KINASE SSK2-RELATED-RELATED"/>
    <property type="match status" value="1"/>
</dbReference>
<dbReference type="GO" id="GO:0006325">
    <property type="term" value="P:chromatin organization"/>
    <property type="evidence" value="ECO:0007669"/>
    <property type="project" value="UniProtKB-ARBA"/>
</dbReference>
<evidence type="ECO:0000259" key="15">
    <source>
        <dbReference type="PROSITE" id="PS50014"/>
    </source>
</evidence>
<evidence type="ECO:0000256" key="8">
    <source>
        <dbReference type="ARBA" id="ARBA00047919"/>
    </source>
</evidence>
<feature type="domain" description="Bromo" evidence="15">
    <location>
        <begin position="1209"/>
        <end position="1266"/>
    </location>
</feature>
<keyword evidence="7 10" id="KW-0103">Bromodomain</keyword>
<dbReference type="PROSITE" id="PS50014">
    <property type="entry name" value="BROMODOMAIN_2"/>
    <property type="match status" value="1"/>
</dbReference>
<dbReference type="PROSITE" id="PS50002">
    <property type="entry name" value="SH3"/>
    <property type="match status" value="1"/>
</dbReference>
<feature type="region of interest" description="Disordered" evidence="12">
    <location>
        <begin position="601"/>
        <end position="631"/>
    </location>
</feature>
<sequence>MASIYDASAACFRLFGMLRKALTEPGIKPELLDHMPPSLVEENHGRYKVWLGNLGALQQGHGSLDFRLRESSVMQAHVIKLLDQLRSNLDESAAVVSGSRLPFELQTQTSDSDDDDEASETSSEDSEDEPAVPRSELRQRLSSINNIIADLYKLSFKIRSTTTRAKTRKTATYTEVDPDTGVELYSQYAVFDSLYVSELLHSLQKSSSSDEVENSFLIDRLGRAITRRRKQFRYWKRHGSKLATAHTPFEQHHDGESQSARQHQSRGLDTGGLTVREKLIRLDATPSVLSRSIFSGTEATTYDKKLDDLLETQSVVSYATTVYNFDGKGVDLPPPPPGAGTGSGFVCPYCMVLCPPRHGTGRSWRAHIIQDLQPYMCTYPDCAESNTMFSSRRQWLEHEGSAHRKAWQCFEHSGAVFGSADGFRNHLKSHHPQDMTDEQVADVAEVAETYLIDERKKCPFCLVQLPSDESMQTHLAYHLEAIACFSLPRSGARDEDSQASSNAPQARSHGSQNSWSKGSLTFPEPPPQSSSVSENPDARSSTDSLFGGSSNDSLFGVPLRPPGSYGNASAGEPSQKVPEVPSDVGLENKLDFSAGRMKEAGSITNASETSASRQDGSGSDTTHLTTNKKGKTLTWRKGQMISKGPHCRAYLGINMTSGEFLVVKEYAVRSKEYQKRLAMEIDTFYLYLDHPNLVQILGQEESKSSFTVFEEYVPGSSIGVLLRKYGKFEDSVTRNVTRQTTEALEYLHREGVLHRSLKADEIQLDTRDGTCKLCLNFDTSRMSDLPDEESSDMTGAVFWMAPEVVRSSGKGYSDKTDIWSLGCIVLEMMAGRRPWSKEEAVAAIYKLGSLSEAPPIPDDVMAAASMDGIAFLYDCFTVDPSERPTAKSLLRGPYLKVDFTYHFPDTELCAKIKKSEEEVAEKAAADGTKEVAGSILDSAKATDTSSTQAATKEGSFERTDRRTTDAVRQNLNELFSDTDLDKPLDFPADAKERTGKRNVSPEDTIPYDYVSQNAREAIEKYAERVRNSTREDCPGTARRGQYMSTVLCGYTTKNAFDWKKHEETHWPQEFWVCEICRTASPQKMFVVGSRDKMLQHIKDTHPDADADEVVEQSKQDYAATFSRRCGLCGNYFGSWDSRNDHLLAHFDGKLEGGIKTMAAWRDPAEYDHDKVKPIDDSDGDEEGNDNASTHATQSGSSYNDLVKLLDEMKTESFARLFLVPVIGDAVPRGFDLTKQPLDLVTMEQKLKSGGYLATSDFVDDVARMLQKYHRNDESALALQRHIVRKIEEMPKWVVLPATASVARAEQTSSKEKPQRSLETSSVFNEARRDDQLEGNLRMDNPGADLFNPSQKNGQQGNVQSQQSVAAPAPQVQQPPMDNPRAPFGSLGEEFNSLDFPPVDGPDVSENFDFDSFLHAEDTGAFGPLGGDYNIEVDGVEAGGDPYAQEAIENEARRDDQLDGNFRNEPDADDPKDRTREETARYTDGKLTQGRDERAREQRAKDRDEERGRIIAEYNQKIEQRDEEEKKERQRLIDAYQKEKAEEEAEAKEARDRAVAEYERKKSDDAAKAKEARDRAIAEYERKKSDDAAKAKQQKEELIFQLEMEKKKQEDKEKADWEAFLQEQKAKEEEEKAKKKKKQEEELENQMRQRLAELELQENDTQQASEQEEQGLPSRDTETDHLEPAPKPDPRATLYGEVLYDFKAAGPDEMDVTNGEAVIIVAQSNKEWVVAKPITRLGGPGLIPLSYLEMRDMETLQIIPNAHEAIENAGVPNVAEWKRMGAEYRKGSLPVGSLKKTVDDNITGDEVRPNMNRSPQQLAQQPQTAARDLMFCHECKNEWYSDEHGLSCPKCHSDFTEIVEDNIDSRHEDEAFCPYCHSKIVKENTDSRVEDGAFCPYCHSKIVEENTDPRDAATRAYSSSPRPVNKR</sequence>
<dbReference type="Pfam" id="PF00069">
    <property type="entry name" value="Pkinase"/>
    <property type="match status" value="1"/>
</dbReference>
<feature type="compositionally biased region" description="Acidic residues" evidence="12">
    <location>
        <begin position="111"/>
        <end position="130"/>
    </location>
</feature>
<evidence type="ECO:0000256" key="3">
    <source>
        <dbReference type="ARBA" id="ARBA00022679"/>
    </source>
</evidence>
<keyword evidence="4" id="KW-0547">Nucleotide-binding</keyword>
<feature type="compositionally biased region" description="Basic and acidic residues" evidence="12">
    <location>
        <begin position="1449"/>
        <end position="1572"/>
    </location>
</feature>
<dbReference type="InterPro" id="IPR058925">
    <property type="entry name" value="zf-C2H2_AcuF"/>
</dbReference>
<dbReference type="SMART" id="SM00326">
    <property type="entry name" value="SH3"/>
    <property type="match status" value="1"/>
</dbReference>
<name>A0A6A6QZT7_9PEZI</name>
<keyword evidence="17" id="KW-1185">Reference proteome</keyword>
<feature type="domain" description="Protein kinase" evidence="14">
    <location>
        <begin position="635"/>
        <end position="895"/>
    </location>
</feature>
<dbReference type="GO" id="GO:0004707">
    <property type="term" value="F:MAP kinase activity"/>
    <property type="evidence" value="ECO:0007669"/>
    <property type="project" value="UniProtKB-EC"/>
</dbReference>
<feature type="compositionally biased region" description="Polar residues" evidence="12">
    <location>
        <begin position="941"/>
        <end position="950"/>
    </location>
</feature>
<dbReference type="Pfam" id="PF00439">
    <property type="entry name" value="Bromodomain"/>
    <property type="match status" value="1"/>
</dbReference>
<keyword evidence="3" id="KW-0808">Transferase</keyword>
<feature type="region of interest" description="Disordered" evidence="12">
    <location>
        <begin position="939"/>
        <end position="965"/>
    </location>
</feature>
<evidence type="ECO:0000256" key="9">
    <source>
        <dbReference type="ARBA" id="ARBA00048130"/>
    </source>
</evidence>
<evidence type="ECO:0000256" key="5">
    <source>
        <dbReference type="ARBA" id="ARBA00022777"/>
    </source>
</evidence>
<keyword evidence="5" id="KW-0418">Kinase</keyword>
<feature type="compositionally biased region" description="Polar residues" evidence="12">
    <location>
        <begin position="602"/>
        <end position="625"/>
    </location>
</feature>
<evidence type="ECO:0000256" key="12">
    <source>
        <dbReference type="SAM" id="MobiDB-lite"/>
    </source>
</evidence>
<feature type="compositionally biased region" description="Basic and acidic residues" evidence="12">
    <location>
        <begin position="979"/>
        <end position="995"/>
    </location>
</feature>
<evidence type="ECO:0000256" key="10">
    <source>
        <dbReference type="PROSITE-ProRule" id="PRU00035"/>
    </source>
</evidence>
<dbReference type="PROSITE" id="PS50011">
    <property type="entry name" value="PROTEIN_KINASE_DOM"/>
    <property type="match status" value="1"/>
</dbReference>
<feature type="compositionally biased region" description="Basic and acidic residues" evidence="12">
    <location>
        <begin position="1166"/>
        <end position="1175"/>
    </location>
</feature>
<comment type="catalytic activity">
    <reaction evidence="8">
        <text>L-threonyl-[protein] + ATP = O-phospho-L-threonyl-[protein] + ADP + H(+)</text>
        <dbReference type="Rhea" id="RHEA:46608"/>
        <dbReference type="Rhea" id="RHEA-COMP:11060"/>
        <dbReference type="Rhea" id="RHEA-COMP:11605"/>
        <dbReference type="ChEBI" id="CHEBI:15378"/>
        <dbReference type="ChEBI" id="CHEBI:30013"/>
        <dbReference type="ChEBI" id="CHEBI:30616"/>
        <dbReference type="ChEBI" id="CHEBI:61977"/>
        <dbReference type="ChEBI" id="CHEBI:456216"/>
        <dbReference type="EC" id="2.7.11.24"/>
    </reaction>
    <physiologicalReaction direction="left-to-right" evidence="8">
        <dbReference type="Rhea" id="RHEA:46609"/>
    </physiologicalReaction>
</comment>
<feature type="compositionally biased region" description="Basic and acidic residues" evidence="12">
    <location>
        <begin position="954"/>
        <end position="965"/>
    </location>
</feature>
<dbReference type="EMBL" id="MU004186">
    <property type="protein sequence ID" value="KAF2497514.1"/>
    <property type="molecule type" value="Genomic_DNA"/>
</dbReference>
<dbReference type="InterPro" id="IPR001487">
    <property type="entry name" value="Bromodomain"/>
</dbReference>
<proteinExistence type="predicted"/>
<feature type="region of interest" description="Disordered" evidence="12">
    <location>
        <begin position="491"/>
        <end position="584"/>
    </location>
</feature>
<dbReference type="InterPro" id="IPR013087">
    <property type="entry name" value="Znf_C2H2_type"/>
</dbReference>
<comment type="catalytic activity">
    <reaction evidence="9">
        <text>L-seryl-[protein] + ATP = O-phospho-L-seryl-[protein] + ADP + H(+)</text>
        <dbReference type="Rhea" id="RHEA:17989"/>
        <dbReference type="Rhea" id="RHEA-COMP:9863"/>
        <dbReference type="Rhea" id="RHEA-COMP:11604"/>
        <dbReference type="ChEBI" id="CHEBI:15378"/>
        <dbReference type="ChEBI" id="CHEBI:29999"/>
        <dbReference type="ChEBI" id="CHEBI:30616"/>
        <dbReference type="ChEBI" id="CHEBI:83421"/>
        <dbReference type="ChEBI" id="CHEBI:456216"/>
        <dbReference type="EC" id="2.7.11.24"/>
    </reaction>
    <physiologicalReaction direction="left-to-right" evidence="9">
        <dbReference type="Rhea" id="RHEA:17990"/>
    </physiologicalReaction>
</comment>
<dbReference type="GO" id="GO:0005524">
    <property type="term" value="F:ATP binding"/>
    <property type="evidence" value="ECO:0007669"/>
    <property type="project" value="UniProtKB-KW"/>
</dbReference>
<feature type="compositionally biased region" description="Basic and acidic residues" evidence="12">
    <location>
        <begin position="1604"/>
        <end position="1616"/>
    </location>
</feature>
<dbReference type="Gene3D" id="1.20.920.10">
    <property type="entry name" value="Bromodomain-like"/>
    <property type="match status" value="1"/>
</dbReference>
<keyword evidence="6" id="KW-0067">ATP-binding</keyword>
<evidence type="ECO:0000256" key="1">
    <source>
        <dbReference type="ARBA" id="ARBA00012411"/>
    </source>
</evidence>
<dbReference type="Gene3D" id="1.10.510.10">
    <property type="entry name" value="Transferase(Phosphotransferase) domain 1"/>
    <property type="match status" value="1"/>
</dbReference>
<evidence type="ECO:0000256" key="2">
    <source>
        <dbReference type="ARBA" id="ARBA00022443"/>
    </source>
</evidence>